<dbReference type="GO" id="GO:0006313">
    <property type="term" value="P:DNA transposition"/>
    <property type="evidence" value="ECO:0007669"/>
    <property type="project" value="InterPro"/>
</dbReference>
<evidence type="ECO:0000259" key="2">
    <source>
        <dbReference type="Pfam" id="PF01609"/>
    </source>
</evidence>
<dbReference type="NCBIfam" id="NF033580">
    <property type="entry name" value="transpos_IS5_3"/>
    <property type="match status" value="1"/>
</dbReference>
<accession>H5SCA3</accession>
<gene>
    <name evidence="3" type="ORF">HGMM_F08F10C08</name>
</gene>
<keyword evidence="1" id="KW-1133">Transmembrane helix</keyword>
<dbReference type="PANTHER" id="PTHR30007:SF1">
    <property type="entry name" value="BLR1914 PROTEIN"/>
    <property type="match status" value="1"/>
</dbReference>
<dbReference type="PANTHER" id="PTHR30007">
    <property type="entry name" value="PHP DOMAIN PROTEIN"/>
    <property type="match status" value="1"/>
</dbReference>
<dbReference type="AlphaFoldDB" id="H5SCA3"/>
<reference evidence="3" key="1">
    <citation type="journal article" date="2005" name="Environ. Microbiol.">
        <title>Genetic and functional properties of uncultivated thermophilic crenarchaeotes from a subsurface gold mine as revealed by analysis of genome fragments.</title>
        <authorList>
            <person name="Nunoura T."/>
            <person name="Hirayama H."/>
            <person name="Takami H."/>
            <person name="Oida H."/>
            <person name="Nishi S."/>
            <person name="Shimamura S."/>
            <person name="Suzuki Y."/>
            <person name="Inagaki F."/>
            <person name="Takai K."/>
            <person name="Nealson K.H."/>
            <person name="Horikoshi K."/>
        </authorList>
    </citation>
    <scope>NUCLEOTIDE SEQUENCE</scope>
</reference>
<dbReference type="EMBL" id="AP011667">
    <property type="protein sequence ID" value="BAL53789.1"/>
    <property type="molecule type" value="Genomic_DNA"/>
</dbReference>
<feature type="transmembrane region" description="Helical" evidence="1">
    <location>
        <begin position="132"/>
        <end position="150"/>
    </location>
</feature>
<keyword evidence="1" id="KW-0472">Membrane</keyword>
<feature type="domain" description="Transposase IS4-like" evidence="2">
    <location>
        <begin position="6"/>
        <end position="128"/>
    </location>
</feature>
<proteinExistence type="predicted"/>
<reference evidence="3" key="2">
    <citation type="journal article" date="2012" name="PLoS ONE">
        <title>A Deeply Branching Thermophilic Bacterium with an Ancient Acetyl-CoA Pathway Dominates a Subsurface Ecosystem.</title>
        <authorList>
            <person name="Takami H."/>
            <person name="Noguchi H."/>
            <person name="Takaki Y."/>
            <person name="Uchiyama I."/>
            <person name="Toyoda A."/>
            <person name="Nishi S."/>
            <person name="Chee G.-J."/>
            <person name="Arai W."/>
            <person name="Nunoura T."/>
            <person name="Itoh T."/>
            <person name="Hattori M."/>
            <person name="Takai K."/>
        </authorList>
    </citation>
    <scope>NUCLEOTIDE SEQUENCE</scope>
</reference>
<sequence>MGVTKRGKGSKLMLVTEGQGLPIGGMVASAQPAELRLAEATLQTIRVPRRRGRPHTRPQVLVAHKDYDSNAFRQSLWGRGIRPCIPRRRHQPRRGRQPDLSPYRCRWVIERTFSWLGHFRRLVVRYERCVEVYWAFVVVAFILICLARIVK</sequence>
<name>H5SCA3_9BACT</name>
<dbReference type="GO" id="GO:0003677">
    <property type="term" value="F:DNA binding"/>
    <property type="evidence" value="ECO:0007669"/>
    <property type="project" value="InterPro"/>
</dbReference>
<dbReference type="InterPro" id="IPR002559">
    <property type="entry name" value="Transposase_11"/>
</dbReference>
<organism evidence="3">
    <name type="scientific">uncultured Planctomycetota bacterium</name>
    <dbReference type="NCBI Taxonomy" id="120965"/>
    <lineage>
        <taxon>Bacteria</taxon>
        <taxon>Pseudomonadati</taxon>
        <taxon>Planctomycetota</taxon>
        <taxon>environmental samples</taxon>
    </lineage>
</organism>
<dbReference type="Pfam" id="PF01609">
    <property type="entry name" value="DDE_Tnp_1"/>
    <property type="match status" value="1"/>
</dbReference>
<keyword evidence="1" id="KW-0812">Transmembrane</keyword>
<dbReference type="GO" id="GO:0004803">
    <property type="term" value="F:transposase activity"/>
    <property type="evidence" value="ECO:0007669"/>
    <property type="project" value="InterPro"/>
</dbReference>
<protein>
    <submittedName>
        <fullName evidence="3">Transposase</fullName>
    </submittedName>
</protein>
<evidence type="ECO:0000313" key="3">
    <source>
        <dbReference type="EMBL" id="BAL53789.1"/>
    </source>
</evidence>
<evidence type="ECO:0000256" key="1">
    <source>
        <dbReference type="SAM" id="Phobius"/>
    </source>
</evidence>